<dbReference type="EMBL" id="JAEPCR010000123">
    <property type="protein sequence ID" value="MCG7980470.1"/>
    <property type="molecule type" value="Genomic_DNA"/>
</dbReference>
<keyword evidence="1" id="KW-0472">Membrane</keyword>
<feature type="transmembrane region" description="Helical" evidence="1">
    <location>
        <begin position="178"/>
        <end position="203"/>
    </location>
</feature>
<evidence type="ECO:0000256" key="1">
    <source>
        <dbReference type="SAM" id="Phobius"/>
    </source>
</evidence>
<comment type="caution">
    <text evidence="2">The sequence shown here is derived from an EMBL/GenBank/DDBJ whole genome shotgun (WGS) entry which is preliminary data.</text>
</comment>
<accession>A0A9E4TUL2</accession>
<sequence>MNFKHETLELTERIKKHYFYRILESFMGFFLLIAFYFAYFPISFSPPDLTVKHELLSLLTDSNTNSTTAARSDLLIVNLYNNSNEAISNVELNISGFKKINKIFVSSNSSRITSEYEQIISYTRLKSGLIFFPNLRVIPPKTNISLEVWGKITHVFPGHRIVIKSSATKTEIQESKHIYGSAIFLVNNLIPISVFIAFIVFLVGAKKFSKSKP</sequence>
<reference evidence="2" key="1">
    <citation type="journal article" date="2021" name="Proc. Natl. Acad. Sci. U.S.A.">
        <title>Global biogeography of chemosynthetic symbionts reveals both localized and globally distributed symbiont groups. .</title>
        <authorList>
            <person name="Osvatic J.T."/>
            <person name="Wilkins L.G.E."/>
            <person name="Leibrecht L."/>
            <person name="Leray M."/>
            <person name="Zauner S."/>
            <person name="Polzin J."/>
            <person name="Camacho Y."/>
            <person name="Gros O."/>
            <person name="van Gils J.A."/>
            <person name="Eisen J.A."/>
            <person name="Petersen J.M."/>
            <person name="Yuen B."/>
        </authorList>
    </citation>
    <scope>NUCLEOTIDE SEQUENCE</scope>
    <source>
        <strain evidence="2">MAGclacostrist055</strain>
    </source>
</reference>
<protein>
    <submittedName>
        <fullName evidence="2">Uncharacterized protein</fullName>
    </submittedName>
</protein>
<keyword evidence="1" id="KW-0812">Transmembrane</keyword>
<organism evidence="2 3">
    <name type="scientific">Candidatus Thiodiazotropha taylori</name>
    <dbReference type="NCBI Taxonomy" id="2792791"/>
    <lineage>
        <taxon>Bacteria</taxon>
        <taxon>Pseudomonadati</taxon>
        <taxon>Pseudomonadota</taxon>
        <taxon>Gammaproteobacteria</taxon>
        <taxon>Chromatiales</taxon>
        <taxon>Sedimenticolaceae</taxon>
        <taxon>Candidatus Thiodiazotropha</taxon>
    </lineage>
</organism>
<name>A0A9E4TUL2_9GAMM</name>
<evidence type="ECO:0000313" key="3">
    <source>
        <dbReference type="Proteomes" id="UP000886674"/>
    </source>
</evidence>
<dbReference type="Proteomes" id="UP000886674">
    <property type="component" value="Unassembled WGS sequence"/>
</dbReference>
<dbReference type="AlphaFoldDB" id="A0A9E4TUL2"/>
<gene>
    <name evidence="2" type="ORF">JAY77_20275</name>
</gene>
<keyword evidence="1" id="KW-1133">Transmembrane helix</keyword>
<feature type="transmembrane region" description="Helical" evidence="1">
    <location>
        <begin position="18"/>
        <end position="39"/>
    </location>
</feature>
<evidence type="ECO:0000313" key="2">
    <source>
        <dbReference type="EMBL" id="MCG7980470.1"/>
    </source>
</evidence>
<proteinExistence type="predicted"/>